<comment type="caution">
    <text evidence="3">The sequence shown here is derived from an EMBL/GenBank/DDBJ whole genome shotgun (WGS) entry which is preliminary data.</text>
</comment>
<feature type="transmembrane region" description="Helical" evidence="1">
    <location>
        <begin position="99"/>
        <end position="117"/>
    </location>
</feature>
<dbReference type="PANTHER" id="PTHR28008">
    <property type="entry name" value="DOMAIN PROTEIN, PUTATIVE (AFU_ORTHOLOGUE AFUA_3G10980)-RELATED"/>
    <property type="match status" value="1"/>
</dbReference>
<feature type="domain" description="VanZ-like" evidence="2">
    <location>
        <begin position="32"/>
        <end position="116"/>
    </location>
</feature>
<protein>
    <recommendedName>
        <fullName evidence="2">VanZ-like domain-containing protein</fullName>
    </recommendedName>
</protein>
<feature type="transmembrane region" description="Helical" evidence="1">
    <location>
        <begin position="66"/>
        <end position="84"/>
    </location>
</feature>
<feature type="transmembrane region" description="Helical" evidence="1">
    <location>
        <begin position="42"/>
        <end position="59"/>
    </location>
</feature>
<evidence type="ECO:0000259" key="2">
    <source>
        <dbReference type="Pfam" id="PF04892"/>
    </source>
</evidence>
<keyword evidence="1" id="KW-1133">Transmembrane helix</keyword>
<dbReference type="NCBIfam" id="NF037970">
    <property type="entry name" value="vanZ_1"/>
    <property type="match status" value="1"/>
</dbReference>
<reference evidence="3 4" key="1">
    <citation type="submission" date="2018-08" db="EMBL/GenBank/DDBJ databases">
        <title>Pallidiluteibacterium maritimus gen. nov., sp. nov., isolated from coastal sediment.</title>
        <authorList>
            <person name="Zhou L.Y."/>
        </authorList>
    </citation>
    <scope>NUCLEOTIDE SEQUENCE [LARGE SCALE GENOMIC DNA]</scope>
    <source>
        <strain evidence="3 4">XSD2</strain>
    </source>
</reference>
<keyword evidence="1" id="KW-0812">Transmembrane</keyword>
<dbReference type="Pfam" id="PF04892">
    <property type="entry name" value="VanZ"/>
    <property type="match status" value="1"/>
</dbReference>
<keyword evidence="1" id="KW-0472">Membrane</keyword>
<name>A0A399T1I4_9BACT</name>
<dbReference type="InterPro" id="IPR006976">
    <property type="entry name" value="VanZ-like"/>
</dbReference>
<dbReference type="RefSeq" id="WP_119437572.1">
    <property type="nucleotide sequence ID" value="NZ_QWGR01000004.1"/>
</dbReference>
<dbReference type="PANTHER" id="PTHR28008:SF1">
    <property type="entry name" value="DOMAIN PROTEIN, PUTATIVE (AFU_ORTHOLOGUE AFUA_3G10980)-RELATED"/>
    <property type="match status" value="1"/>
</dbReference>
<dbReference type="OrthoDB" id="5472246at2"/>
<organism evidence="3 4">
    <name type="scientific">Maribellus luteus</name>
    <dbReference type="NCBI Taxonomy" id="2305463"/>
    <lineage>
        <taxon>Bacteria</taxon>
        <taxon>Pseudomonadati</taxon>
        <taxon>Bacteroidota</taxon>
        <taxon>Bacteroidia</taxon>
        <taxon>Marinilabiliales</taxon>
        <taxon>Prolixibacteraceae</taxon>
        <taxon>Maribellus</taxon>
    </lineage>
</organism>
<gene>
    <name evidence="3" type="ORF">D1614_08955</name>
</gene>
<keyword evidence="4" id="KW-1185">Reference proteome</keyword>
<dbReference type="EMBL" id="QWGR01000004">
    <property type="protein sequence ID" value="RIJ48652.1"/>
    <property type="molecule type" value="Genomic_DNA"/>
</dbReference>
<evidence type="ECO:0000313" key="3">
    <source>
        <dbReference type="EMBL" id="RIJ48652.1"/>
    </source>
</evidence>
<evidence type="ECO:0000313" key="4">
    <source>
        <dbReference type="Proteomes" id="UP000265926"/>
    </source>
</evidence>
<proteinExistence type="predicted"/>
<dbReference type="AlphaFoldDB" id="A0A399T1I4"/>
<accession>A0A399T1I4</accession>
<dbReference type="Proteomes" id="UP000265926">
    <property type="component" value="Unassembled WGS sequence"/>
</dbReference>
<sequence length="126" mass="14969">MLKFNDYWRLTIWFLFTCFLLFIPASQLPAEPFLRIPHLDKIVHFFLFFILCLLLFRPVKKFTPNYYFWTPLVAICLAVMLESVQHKISVTRQSDVLDLWANVAGLLSATFLFRLFISGKKLEKYL</sequence>
<evidence type="ECO:0000256" key="1">
    <source>
        <dbReference type="SAM" id="Phobius"/>
    </source>
</evidence>
<feature type="transmembrane region" description="Helical" evidence="1">
    <location>
        <begin position="12"/>
        <end position="30"/>
    </location>
</feature>